<evidence type="ECO:0000313" key="4">
    <source>
        <dbReference type="Proteomes" id="UP000694569"/>
    </source>
</evidence>
<feature type="transmembrane region" description="Helical" evidence="2">
    <location>
        <begin position="6"/>
        <end position="26"/>
    </location>
</feature>
<protein>
    <submittedName>
        <fullName evidence="3">Barttin CLCNK type accessory subunit beta</fullName>
    </submittedName>
</protein>
<keyword evidence="2" id="KW-1133">Transmembrane helix</keyword>
<evidence type="ECO:0000313" key="3">
    <source>
        <dbReference type="Ensembl" id="ENSLLEP00000048594.1"/>
    </source>
</evidence>
<feature type="region of interest" description="Disordered" evidence="1">
    <location>
        <begin position="150"/>
        <end position="178"/>
    </location>
</feature>
<evidence type="ECO:0000256" key="1">
    <source>
        <dbReference type="SAM" id="MobiDB-lite"/>
    </source>
</evidence>
<dbReference type="InterPro" id="IPR029181">
    <property type="entry name" value="Barttin"/>
</dbReference>
<evidence type="ECO:0000256" key="2">
    <source>
        <dbReference type="SAM" id="Phobius"/>
    </source>
</evidence>
<dbReference type="GO" id="GO:0016323">
    <property type="term" value="C:basolateral plasma membrane"/>
    <property type="evidence" value="ECO:0007669"/>
    <property type="project" value="TreeGrafter"/>
</dbReference>
<dbReference type="AlphaFoldDB" id="A0A8C5R8K2"/>
<sequence>MAEDKTFRYGLIVLGFFLVMIGMFIMSVDKPHVYITFCSMGVFMICIGITWSICQCYPKITFTPVDMEYAALTEKSSVFGNNGTPEKPWSTTHYTTSKEAERYETSLPSYEQIEKKVEGPAEPEGDHSVPPFLQHTLLTCSKSKLQAKVEIHRNSDSTEENKEGTTAGTGDLGCQSDRPKVAPLAFLKDDTGLSSDDSRSSRSSVQSCDALQKVGASIKQSSDSLGDPYSGDGITLIDSPVPSYESTNLHLEKDRNATSPTIQQDAEYKASQPLFVLEPPGESEMDDMYYGLKDEPDNMENAGESDVEQ</sequence>
<feature type="region of interest" description="Disordered" evidence="1">
    <location>
        <begin position="217"/>
        <end position="309"/>
    </location>
</feature>
<dbReference type="GeneTree" id="ENSGT00390000008549"/>
<dbReference type="OrthoDB" id="9944479at2759"/>
<organism evidence="3 4">
    <name type="scientific">Leptobrachium leishanense</name>
    <name type="common">Leishan spiny toad</name>
    <dbReference type="NCBI Taxonomy" id="445787"/>
    <lineage>
        <taxon>Eukaryota</taxon>
        <taxon>Metazoa</taxon>
        <taxon>Chordata</taxon>
        <taxon>Craniata</taxon>
        <taxon>Vertebrata</taxon>
        <taxon>Euteleostomi</taxon>
        <taxon>Amphibia</taxon>
        <taxon>Batrachia</taxon>
        <taxon>Anura</taxon>
        <taxon>Pelobatoidea</taxon>
        <taxon>Megophryidae</taxon>
        <taxon>Leptobrachium</taxon>
    </lineage>
</organism>
<feature type="compositionally biased region" description="Basic and acidic residues" evidence="1">
    <location>
        <begin position="189"/>
        <end position="200"/>
    </location>
</feature>
<gene>
    <name evidence="3" type="primary">BSND</name>
</gene>
<dbReference type="Proteomes" id="UP000694569">
    <property type="component" value="Unplaced"/>
</dbReference>
<feature type="compositionally biased region" description="Basic and acidic residues" evidence="1">
    <location>
        <begin position="150"/>
        <end position="163"/>
    </location>
</feature>
<dbReference type="GO" id="GO:0006821">
    <property type="term" value="P:chloride transport"/>
    <property type="evidence" value="ECO:0007669"/>
    <property type="project" value="InterPro"/>
</dbReference>
<keyword evidence="4" id="KW-1185">Reference proteome</keyword>
<dbReference type="Ensembl" id="ENSLLET00000050489.1">
    <property type="protein sequence ID" value="ENSLLEP00000048594.1"/>
    <property type="gene ID" value="ENSLLEG00000030627.1"/>
</dbReference>
<dbReference type="GO" id="GO:0017081">
    <property type="term" value="F:chloride channel regulator activity"/>
    <property type="evidence" value="ECO:0007669"/>
    <property type="project" value="TreeGrafter"/>
</dbReference>
<reference evidence="3" key="2">
    <citation type="submission" date="2025-09" db="UniProtKB">
        <authorList>
            <consortium name="Ensembl"/>
        </authorList>
    </citation>
    <scope>IDENTIFICATION</scope>
</reference>
<dbReference type="PANTHER" id="PTHR28399">
    <property type="entry name" value="BARTTIN"/>
    <property type="match status" value="1"/>
</dbReference>
<name>A0A8C5R8K2_9ANUR</name>
<dbReference type="PANTHER" id="PTHR28399:SF1">
    <property type="entry name" value="BARTTIN"/>
    <property type="match status" value="1"/>
</dbReference>
<proteinExistence type="predicted"/>
<feature type="region of interest" description="Disordered" evidence="1">
    <location>
        <begin position="189"/>
        <end position="208"/>
    </location>
</feature>
<feature type="transmembrane region" description="Helical" evidence="2">
    <location>
        <begin position="33"/>
        <end position="53"/>
    </location>
</feature>
<accession>A0A8C5R8K2</accession>
<dbReference type="Pfam" id="PF15462">
    <property type="entry name" value="Barttin"/>
    <property type="match status" value="1"/>
</dbReference>
<keyword evidence="2" id="KW-0812">Transmembrane</keyword>
<keyword evidence="2" id="KW-0472">Membrane</keyword>
<reference evidence="3" key="1">
    <citation type="submission" date="2025-08" db="UniProtKB">
        <authorList>
            <consortium name="Ensembl"/>
        </authorList>
    </citation>
    <scope>IDENTIFICATION</scope>
</reference>